<dbReference type="RefSeq" id="WP_179585559.1">
    <property type="nucleotide sequence ID" value="NZ_JACBYR010000001.1"/>
</dbReference>
<organism evidence="3 4">
    <name type="scientific">Pigmentiphaga litoralis</name>
    <dbReference type="NCBI Taxonomy" id="516702"/>
    <lineage>
        <taxon>Bacteria</taxon>
        <taxon>Pseudomonadati</taxon>
        <taxon>Pseudomonadota</taxon>
        <taxon>Betaproteobacteria</taxon>
        <taxon>Burkholderiales</taxon>
        <taxon>Alcaligenaceae</taxon>
        <taxon>Pigmentiphaga</taxon>
    </lineage>
</organism>
<sequence length="186" mass="20172">MTSAPSLLVRDATEIDLAAIEAIYRPYVLTNLATFEEIPPSIDELSRRLATVRALGLPYLVAERDGQVVGYCYANTYRARPAYRNTIEDSVYLADGMGGQGIGRALLSTLIERCAQGGWRQMVAVIGDSANTASVGLHRSLGFEMIGTMPAVGFKLGRWVDTVIMQRPLGPGGDEPPEPLKTQQQS</sequence>
<proteinExistence type="predicted"/>
<dbReference type="InterPro" id="IPR000182">
    <property type="entry name" value="GNAT_dom"/>
</dbReference>
<feature type="region of interest" description="Disordered" evidence="1">
    <location>
        <begin position="167"/>
        <end position="186"/>
    </location>
</feature>
<dbReference type="InterPro" id="IPR016181">
    <property type="entry name" value="Acyl_CoA_acyltransferase"/>
</dbReference>
<keyword evidence="4" id="KW-1185">Reference proteome</keyword>
<evidence type="ECO:0000313" key="4">
    <source>
        <dbReference type="Proteomes" id="UP000542125"/>
    </source>
</evidence>
<keyword evidence="3" id="KW-0012">Acyltransferase</keyword>
<dbReference type="PANTHER" id="PTHR43072:SF8">
    <property type="entry name" value="ACYLTRANSFERASE FABY-RELATED"/>
    <property type="match status" value="1"/>
</dbReference>
<dbReference type="Proteomes" id="UP000542125">
    <property type="component" value="Unassembled WGS sequence"/>
</dbReference>
<name>A0A7Y9IUL9_9BURK</name>
<evidence type="ECO:0000259" key="2">
    <source>
        <dbReference type="PROSITE" id="PS51186"/>
    </source>
</evidence>
<reference evidence="3 4" key="1">
    <citation type="submission" date="2020-07" db="EMBL/GenBank/DDBJ databases">
        <title>Genomic Encyclopedia of Type Strains, Phase IV (KMG-V): Genome sequencing to study the core and pangenomes of soil and plant-associated prokaryotes.</title>
        <authorList>
            <person name="Whitman W."/>
        </authorList>
    </citation>
    <scope>NUCLEOTIDE SEQUENCE [LARGE SCALE GENOMIC DNA]</scope>
    <source>
        <strain evidence="3 4">SAS40</strain>
    </source>
</reference>
<dbReference type="EMBL" id="JACBYR010000001">
    <property type="protein sequence ID" value="NYE82564.1"/>
    <property type="molecule type" value="Genomic_DNA"/>
</dbReference>
<protein>
    <submittedName>
        <fullName evidence="3">Phosphinothricin acetyltransferase</fullName>
        <ecNumber evidence="3">2.3.1.183</ecNumber>
    </submittedName>
</protein>
<dbReference type="GO" id="GO:0102971">
    <property type="term" value="F:phosphinothricin N-acetyltransferase activity"/>
    <property type="evidence" value="ECO:0007669"/>
    <property type="project" value="UniProtKB-EC"/>
</dbReference>
<evidence type="ECO:0000256" key="1">
    <source>
        <dbReference type="SAM" id="MobiDB-lite"/>
    </source>
</evidence>
<gene>
    <name evidence="3" type="ORF">FHW18_001835</name>
</gene>
<feature type="domain" description="N-acetyltransferase" evidence="2">
    <location>
        <begin position="7"/>
        <end position="170"/>
    </location>
</feature>
<dbReference type="SUPFAM" id="SSF55729">
    <property type="entry name" value="Acyl-CoA N-acyltransferases (Nat)"/>
    <property type="match status" value="1"/>
</dbReference>
<dbReference type="CDD" id="cd04301">
    <property type="entry name" value="NAT_SF"/>
    <property type="match status" value="1"/>
</dbReference>
<keyword evidence="3" id="KW-0808">Transferase</keyword>
<evidence type="ECO:0000313" key="3">
    <source>
        <dbReference type="EMBL" id="NYE82564.1"/>
    </source>
</evidence>
<dbReference type="PROSITE" id="PS51186">
    <property type="entry name" value="GNAT"/>
    <property type="match status" value="1"/>
</dbReference>
<comment type="caution">
    <text evidence="3">The sequence shown here is derived from an EMBL/GenBank/DDBJ whole genome shotgun (WGS) entry which is preliminary data.</text>
</comment>
<dbReference type="AlphaFoldDB" id="A0A7Y9IUL9"/>
<dbReference type="EC" id="2.3.1.183" evidence="3"/>
<dbReference type="Gene3D" id="3.40.630.30">
    <property type="match status" value="1"/>
</dbReference>
<dbReference type="Pfam" id="PF13420">
    <property type="entry name" value="Acetyltransf_4"/>
    <property type="match status" value="1"/>
</dbReference>
<dbReference type="PANTHER" id="PTHR43072">
    <property type="entry name" value="N-ACETYLTRANSFERASE"/>
    <property type="match status" value="1"/>
</dbReference>
<accession>A0A7Y9IUL9</accession>